<dbReference type="SUPFAM" id="SSF101931">
    <property type="entry name" value="Pym (Within the bgcn gene intron protein, WIBG), N-terminal domain"/>
    <property type="match status" value="1"/>
</dbReference>
<dbReference type="GO" id="GO:0005737">
    <property type="term" value="C:cytoplasm"/>
    <property type="evidence" value="ECO:0007669"/>
    <property type="project" value="TreeGrafter"/>
</dbReference>
<dbReference type="Proteomes" id="UP000186817">
    <property type="component" value="Unassembled WGS sequence"/>
</dbReference>
<keyword evidence="2" id="KW-0812">Transmembrane</keyword>
<evidence type="ECO:0000313" key="5">
    <source>
        <dbReference type="Proteomes" id="UP000186817"/>
    </source>
</evidence>
<name>A0A1Q9F128_SYMMI</name>
<dbReference type="Pfam" id="PF09282">
    <property type="entry name" value="Mago-bind"/>
    <property type="match status" value="1"/>
</dbReference>
<keyword evidence="2" id="KW-1133">Transmembrane helix</keyword>
<gene>
    <name evidence="4" type="primary">wibg</name>
    <name evidence="4" type="ORF">AK812_SmicGene2538</name>
</gene>
<dbReference type="GO" id="GO:0003723">
    <property type="term" value="F:RNA binding"/>
    <property type="evidence" value="ECO:0007669"/>
    <property type="project" value="TreeGrafter"/>
</dbReference>
<dbReference type="EMBL" id="LSRX01000028">
    <property type="protein sequence ID" value="OLQ13424.1"/>
    <property type="molecule type" value="Genomic_DNA"/>
</dbReference>
<keyword evidence="2" id="KW-0472">Membrane</keyword>
<protein>
    <submittedName>
        <fullName evidence="4">Partner of Y14 and mago</fullName>
    </submittedName>
</protein>
<dbReference type="OrthoDB" id="21625at2759"/>
<evidence type="ECO:0000259" key="3">
    <source>
        <dbReference type="SMART" id="SM01273"/>
    </source>
</evidence>
<feature type="compositionally biased region" description="Basic and acidic residues" evidence="1">
    <location>
        <begin position="404"/>
        <end position="431"/>
    </location>
</feature>
<organism evidence="4 5">
    <name type="scientific">Symbiodinium microadriaticum</name>
    <name type="common">Dinoflagellate</name>
    <name type="synonym">Zooxanthella microadriatica</name>
    <dbReference type="NCBI Taxonomy" id="2951"/>
    <lineage>
        <taxon>Eukaryota</taxon>
        <taxon>Sar</taxon>
        <taxon>Alveolata</taxon>
        <taxon>Dinophyceae</taxon>
        <taxon>Suessiales</taxon>
        <taxon>Symbiodiniaceae</taxon>
        <taxon>Symbiodinium</taxon>
    </lineage>
</organism>
<feature type="transmembrane region" description="Helical" evidence="2">
    <location>
        <begin position="116"/>
        <end position="132"/>
    </location>
</feature>
<reference evidence="4 5" key="1">
    <citation type="submission" date="2016-02" db="EMBL/GenBank/DDBJ databases">
        <title>Genome analysis of coral dinoflagellate symbionts highlights evolutionary adaptations to a symbiotic lifestyle.</title>
        <authorList>
            <person name="Aranda M."/>
            <person name="Li Y."/>
            <person name="Liew Y.J."/>
            <person name="Baumgarten S."/>
            <person name="Simakov O."/>
            <person name="Wilson M."/>
            <person name="Piel J."/>
            <person name="Ashoor H."/>
            <person name="Bougouffa S."/>
            <person name="Bajic V.B."/>
            <person name="Ryu T."/>
            <person name="Ravasi T."/>
            <person name="Bayer T."/>
            <person name="Micklem G."/>
            <person name="Kim H."/>
            <person name="Bhak J."/>
            <person name="Lajeunesse T.C."/>
            <person name="Voolstra C.R."/>
        </authorList>
    </citation>
    <scope>NUCLEOTIDE SEQUENCE [LARGE SCALE GENOMIC DNA]</scope>
    <source>
        <strain evidence="4 5">CCMP2467</strain>
    </source>
</reference>
<evidence type="ECO:0000313" key="4">
    <source>
        <dbReference type="EMBL" id="OLQ13424.1"/>
    </source>
</evidence>
<feature type="region of interest" description="Disordered" evidence="1">
    <location>
        <begin position="324"/>
        <end position="462"/>
    </location>
</feature>
<evidence type="ECO:0000256" key="2">
    <source>
        <dbReference type="SAM" id="Phobius"/>
    </source>
</evidence>
<proteinExistence type="predicted"/>
<sequence>MVPLLTILGAVIDIGMQGNDWSVCLIAASLGAMNFIPSPNSNLSGKLFIMTTLTTGNLQKCAKMFFKFVSCQKFTDQEREQTCNAATTVFATIIGAMLAALLLAGNPFGPEAYSQSWFLLPVAVVQFALLWFHDRTFRPRSTPDSEPDFQQDASTSLAEIPGAADSAGRPIGFHDNGWHQPDVEPALKCCSCGPVPLREFSGRRSFSKALGFVCGFIAKTVIFIVFTGCAHISEPRTSPLGERPSIQQQFSVVNDNDAPSSLHLECGTMSGQIPRPKNVETTNTGTVYHVQDDGTKVIPGSRRPDGTFRKPVRVRAGYTPLEENLYKGSEAQQRAQARGIPGLGPVEPPRAAPARGGPIPGMAAAPAAPKAAKPKASKPKEAPKPKEAAQPKEADPAPSPETAQEVKPEKRIRNLRKKLAEIETLEEKDPNELSEEQLQKIGRKSEMLEEALDTLSPDGREI</sequence>
<dbReference type="PANTHER" id="PTHR22959">
    <property type="entry name" value="PYM PROTEIN"/>
    <property type="match status" value="1"/>
</dbReference>
<accession>A0A1Q9F128</accession>
<dbReference type="InterPro" id="IPR039333">
    <property type="entry name" value="PYM1"/>
</dbReference>
<evidence type="ECO:0000256" key="1">
    <source>
        <dbReference type="SAM" id="MobiDB-lite"/>
    </source>
</evidence>
<dbReference type="SMART" id="SM01273">
    <property type="entry name" value="Mago-bind"/>
    <property type="match status" value="1"/>
</dbReference>
<dbReference type="InterPro" id="IPR015362">
    <property type="entry name" value="WIBG_mago-bd"/>
</dbReference>
<feature type="compositionally biased region" description="Basic and acidic residues" evidence="1">
    <location>
        <begin position="378"/>
        <end position="395"/>
    </location>
</feature>
<dbReference type="GO" id="GO:1903259">
    <property type="term" value="P:exon-exon junction complex disassembly"/>
    <property type="evidence" value="ECO:0007669"/>
    <property type="project" value="InterPro"/>
</dbReference>
<feature type="compositionally biased region" description="Low complexity" evidence="1">
    <location>
        <begin position="352"/>
        <end position="371"/>
    </location>
</feature>
<feature type="transmembrane region" description="Helical" evidence="2">
    <location>
        <begin position="83"/>
        <end position="104"/>
    </location>
</feature>
<dbReference type="PANTHER" id="PTHR22959:SF0">
    <property type="entry name" value="PARTNER OF Y14 AND MAGO"/>
    <property type="match status" value="1"/>
</dbReference>
<feature type="domain" description="WIBG Mago-binding" evidence="3">
    <location>
        <begin position="294"/>
        <end position="320"/>
    </location>
</feature>
<keyword evidence="5" id="KW-1185">Reference proteome</keyword>
<dbReference type="AlphaFoldDB" id="A0A1Q9F128"/>
<dbReference type="InterPro" id="IPR036348">
    <property type="entry name" value="WIBG_N_sf"/>
</dbReference>
<comment type="caution">
    <text evidence="4">The sequence shown here is derived from an EMBL/GenBank/DDBJ whole genome shotgun (WGS) entry which is preliminary data.</text>
</comment>
<dbReference type="GO" id="GO:0035145">
    <property type="term" value="C:exon-exon junction complex"/>
    <property type="evidence" value="ECO:0007669"/>
    <property type="project" value="TreeGrafter"/>
</dbReference>
<feature type="transmembrane region" description="Helical" evidence="2">
    <location>
        <begin position="209"/>
        <end position="228"/>
    </location>
</feature>